<feature type="transmembrane region" description="Helical" evidence="7">
    <location>
        <begin position="330"/>
        <end position="350"/>
    </location>
</feature>
<dbReference type="PANTHER" id="PTHR42718:SF9">
    <property type="entry name" value="MAJOR FACILITATOR SUPERFAMILY MULTIDRUG TRANSPORTER MFSC"/>
    <property type="match status" value="1"/>
</dbReference>
<keyword evidence="2" id="KW-0813">Transport</keyword>
<reference evidence="9 10" key="1">
    <citation type="journal article" date="2019" name="Int. J. Syst. Evol. Microbiol.">
        <title>The Global Catalogue of Microorganisms (GCM) 10K type strain sequencing project: providing services to taxonomists for standard genome sequencing and annotation.</title>
        <authorList>
            <consortium name="The Broad Institute Genomics Platform"/>
            <consortium name="The Broad Institute Genome Sequencing Center for Infectious Disease"/>
            <person name="Wu L."/>
            <person name="Ma J."/>
        </authorList>
    </citation>
    <scope>NUCLEOTIDE SEQUENCE [LARGE SCALE GENOMIC DNA]</scope>
    <source>
        <strain evidence="9 10">JCM 15309</strain>
    </source>
</reference>
<evidence type="ECO:0000256" key="6">
    <source>
        <dbReference type="SAM" id="MobiDB-lite"/>
    </source>
</evidence>
<evidence type="ECO:0000256" key="2">
    <source>
        <dbReference type="ARBA" id="ARBA00022448"/>
    </source>
</evidence>
<proteinExistence type="predicted"/>
<dbReference type="InterPro" id="IPR020846">
    <property type="entry name" value="MFS_dom"/>
</dbReference>
<evidence type="ECO:0000256" key="7">
    <source>
        <dbReference type="SAM" id="Phobius"/>
    </source>
</evidence>
<evidence type="ECO:0000313" key="9">
    <source>
        <dbReference type="EMBL" id="GAA1977075.1"/>
    </source>
</evidence>
<feature type="region of interest" description="Disordered" evidence="6">
    <location>
        <begin position="466"/>
        <end position="494"/>
    </location>
</feature>
<keyword evidence="3 7" id="KW-0812">Transmembrane</keyword>
<name>A0ABN2RYF6_9ACTN</name>
<organism evidence="9 10">
    <name type="scientific">Nocardioides panacihumi</name>
    <dbReference type="NCBI Taxonomy" id="400774"/>
    <lineage>
        <taxon>Bacteria</taxon>
        <taxon>Bacillati</taxon>
        <taxon>Actinomycetota</taxon>
        <taxon>Actinomycetes</taxon>
        <taxon>Propionibacteriales</taxon>
        <taxon>Nocardioidaceae</taxon>
        <taxon>Nocardioides</taxon>
    </lineage>
</organism>
<comment type="subcellular location">
    <subcellularLocation>
        <location evidence="1">Cell membrane</location>
        <topology evidence="1">Multi-pass membrane protein</topology>
    </subcellularLocation>
</comment>
<feature type="transmembrane region" description="Helical" evidence="7">
    <location>
        <begin position="197"/>
        <end position="218"/>
    </location>
</feature>
<feature type="transmembrane region" description="Helical" evidence="7">
    <location>
        <begin position="77"/>
        <end position="95"/>
    </location>
</feature>
<protein>
    <submittedName>
        <fullName evidence="9">MFS transporter</fullName>
    </submittedName>
</protein>
<feature type="transmembrane region" description="Helical" evidence="7">
    <location>
        <begin position="101"/>
        <end position="120"/>
    </location>
</feature>
<feature type="transmembrane region" description="Helical" evidence="7">
    <location>
        <begin position="260"/>
        <end position="281"/>
    </location>
</feature>
<feature type="transmembrane region" description="Helical" evidence="7">
    <location>
        <begin position="165"/>
        <end position="185"/>
    </location>
</feature>
<feature type="transmembrane region" description="Helical" evidence="7">
    <location>
        <begin position="356"/>
        <end position="375"/>
    </location>
</feature>
<dbReference type="InterPro" id="IPR011701">
    <property type="entry name" value="MFS"/>
</dbReference>
<dbReference type="EMBL" id="BAAAPB010000008">
    <property type="protein sequence ID" value="GAA1977075.1"/>
    <property type="molecule type" value="Genomic_DNA"/>
</dbReference>
<evidence type="ECO:0000256" key="3">
    <source>
        <dbReference type="ARBA" id="ARBA00022692"/>
    </source>
</evidence>
<sequence>MVARSGRYPLAVGIALLGLGPNVVLSTAQLPVREAMAGDLGTSVATLGLATGLGSAGFAIGAVFAAQLALRLVQRRIFLVAEAAFALGCLLVAVAPSIAVLLPALVVLGLAAGAMLISSLPPLVTRFGAGRVALSAGIVDLGIFGASTLGPLIGGLAAAGGDWRWLFAGAAGLAVVGWLVALRGYERWDPAEPEARIDTPALVLVVLATAAGFVAASLASGHPLTSAPVLGPALLAAGAFVTLVLAEVRRPDPLIPLSSLTTQLPVTGILVAMVGGAVVVTTTDLVQTLLGQVEGRSPGEVAMVFWPMPIGALVGAVVFWRLFRTRFVPVLIDVGLATLAAGCLLVLAGAESWATLLLGFGAASTVSPGLFLTGLGMESQKLGRGFALVQLLRSMATYAVAPVILALVMRSPDQGDAARAGVLAMAIASMGALLAALVVPALSGARLRAPDLEAWLDGGKGLPSPATVTHLRPSVDDDEAEPLVPERLRRGRTR</sequence>
<feature type="transmembrane region" description="Helical" evidence="7">
    <location>
        <begin position="301"/>
        <end position="323"/>
    </location>
</feature>
<dbReference type="RefSeq" id="WP_344048499.1">
    <property type="nucleotide sequence ID" value="NZ_BAAAPB010000008.1"/>
</dbReference>
<dbReference type="PROSITE" id="PS50850">
    <property type="entry name" value="MFS"/>
    <property type="match status" value="1"/>
</dbReference>
<evidence type="ECO:0000256" key="5">
    <source>
        <dbReference type="ARBA" id="ARBA00023136"/>
    </source>
</evidence>
<feature type="transmembrane region" description="Helical" evidence="7">
    <location>
        <begin position="132"/>
        <end position="153"/>
    </location>
</feature>
<gene>
    <name evidence="9" type="ORF">GCM10009798_42870</name>
</gene>
<evidence type="ECO:0000259" key="8">
    <source>
        <dbReference type="PROSITE" id="PS50850"/>
    </source>
</evidence>
<evidence type="ECO:0000313" key="10">
    <source>
        <dbReference type="Proteomes" id="UP001500571"/>
    </source>
</evidence>
<accession>A0ABN2RYF6</accession>
<feature type="domain" description="Major facilitator superfamily (MFS) profile" evidence="8">
    <location>
        <begin position="6"/>
        <end position="443"/>
    </location>
</feature>
<feature type="transmembrane region" description="Helical" evidence="7">
    <location>
        <begin position="420"/>
        <end position="442"/>
    </location>
</feature>
<dbReference type="PANTHER" id="PTHR42718">
    <property type="entry name" value="MAJOR FACILITATOR SUPERFAMILY MULTIDRUG TRANSPORTER MFSC"/>
    <property type="match status" value="1"/>
</dbReference>
<dbReference type="Gene3D" id="1.20.1250.20">
    <property type="entry name" value="MFS general substrate transporter like domains"/>
    <property type="match status" value="1"/>
</dbReference>
<keyword evidence="10" id="KW-1185">Reference proteome</keyword>
<feature type="transmembrane region" description="Helical" evidence="7">
    <location>
        <begin position="387"/>
        <end position="408"/>
    </location>
</feature>
<dbReference type="InterPro" id="IPR036259">
    <property type="entry name" value="MFS_trans_sf"/>
</dbReference>
<keyword evidence="4 7" id="KW-1133">Transmembrane helix</keyword>
<evidence type="ECO:0000256" key="4">
    <source>
        <dbReference type="ARBA" id="ARBA00022989"/>
    </source>
</evidence>
<feature type="transmembrane region" description="Helical" evidence="7">
    <location>
        <begin position="230"/>
        <end position="248"/>
    </location>
</feature>
<dbReference type="Pfam" id="PF07690">
    <property type="entry name" value="MFS_1"/>
    <property type="match status" value="1"/>
</dbReference>
<keyword evidence="5 7" id="KW-0472">Membrane</keyword>
<dbReference type="Proteomes" id="UP001500571">
    <property type="component" value="Unassembled WGS sequence"/>
</dbReference>
<feature type="transmembrane region" description="Helical" evidence="7">
    <location>
        <begin position="44"/>
        <end position="65"/>
    </location>
</feature>
<comment type="caution">
    <text evidence="9">The sequence shown here is derived from an EMBL/GenBank/DDBJ whole genome shotgun (WGS) entry which is preliminary data.</text>
</comment>
<evidence type="ECO:0000256" key="1">
    <source>
        <dbReference type="ARBA" id="ARBA00004651"/>
    </source>
</evidence>
<dbReference type="SUPFAM" id="SSF103473">
    <property type="entry name" value="MFS general substrate transporter"/>
    <property type="match status" value="1"/>
</dbReference>